<dbReference type="EMBL" id="JABANM010001215">
    <property type="protein sequence ID" value="KAF4754664.1"/>
    <property type="molecule type" value="Genomic_DNA"/>
</dbReference>
<accession>A0A7J6UBT8</accession>
<proteinExistence type="predicted"/>
<comment type="caution">
    <text evidence="2">The sequence shown here is derived from an EMBL/GenBank/DDBJ whole genome shotgun (WGS) entry which is preliminary data.</text>
</comment>
<dbReference type="SUPFAM" id="SSF53098">
    <property type="entry name" value="Ribonuclease H-like"/>
    <property type="match status" value="1"/>
</dbReference>
<dbReference type="InterPro" id="IPR050951">
    <property type="entry name" value="Retrovirus_Pol_polyprotein"/>
</dbReference>
<dbReference type="PROSITE" id="PS50994">
    <property type="entry name" value="INTEGRASE"/>
    <property type="match status" value="1"/>
</dbReference>
<organism evidence="2 3">
    <name type="scientific">Perkinsus olseni</name>
    <name type="common">Perkinsus atlanticus</name>
    <dbReference type="NCBI Taxonomy" id="32597"/>
    <lineage>
        <taxon>Eukaryota</taxon>
        <taxon>Sar</taxon>
        <taxon>Alveolata</taxon>
        <taxon>Perkinsozoa</taxon>
        <taxon>Perkinsea</taxon>
        <taxon>Perkinsida</taxon>
        <taxon>Perkinsidae</taxon>
        <taxon>Perkinsus</taxon>
    </lineage>
</organism>
<dbReference type="Gene3D" id="3.30.420.10">
    <property type="entry name" value="Ribonuclease H-like superfamily/Ribonuclease H"/>
    <property type="match status" value="1"/>
</dbReference>
<dbReference type="Proteomes" id="UP000574390">
    <property type="component" value="Unassembled WGS sequence"/>
</dbReference>
<name>A0A7J6UBT8_PEROL</name>
<dbReference type="InterPro" id="IPR001584">
    <property type="entry name" value="Integrase_cat-core"/>
</dbReference>
<feature type="non-terminal residue" evidence="2">
    <location>
        <position position="408"/>
    </location>
</feature>
<feature type="non-terminal residue" evidence="2">
    <location>
        <position position="1"/>
    </location>
</feature>
<gene>
    <name evidence="2" type="ORF">FOZ62_009913</name>
</gene>
<reference evidence="2 3" key="1">
    <citation type="submission" date="2020-04" db="EMBL/GenBank/DDBJ databases">
        <title>Perkinsus olseni comparative genomics.</title>
        <authorList>
            <person name="Bogema D.R."/>
        </authorList>
    </citation>
    <scope>NUCLEOTIDE SEQUENCE [LARGE SCALE GENOMIC DNA]</scope>
    <source>
        <strain evidence="2">ATCC PRA-205</strain>
    </source>
</reference>
<dbReference type="PANTHER" id="PTHR37984:SF5">
    <property type="entry name" value="PROTEIN NYNRIN-LIKE"/>
    <property type="match status" value="1"/>
</dbReference>
<dbReference type="InterPro" id="IPR036397">
    <property type="entry name" value="RNaseH_sf"/>
</dbReference>
<dbReference type="GO" id="GO:0015074">
    <property type="term" value="P:DNA integration"/>
    <property type="evidence" value="ECO:0007669"/>
    <property type="project" value="InterPro"/>
</dbReference>
<dbReference type="AlphaFoldDB" id="A0A7J6UBT8"/>
<dbReference type="InterPro" id="IPR041588">
    <property type="entry name" value="Integrase_H2C2"/>
</dbReference>
<dbReference type="PANTHER" id="PTHR37984">
    <property type="entry name" value="PROTEIN CBG26694"/>
    <property type="match status" value="1"/>
</dbReference>
<evidence type="ECO:0000313" key="2">
    <source>
        <dbReference type="EMBL" id="KAF4754664.1"/>
    </source>
</evidence>
<dbReference type="InterPro" id="IPR012337">
    <property type="entry name" value="RNaseH-like_sf"/>
</dbReference>
<dbReference type="GO" id="GO:0003676">
    <property type="term" value="F:nucleic acid binding"/>
    <property type="evidence" value="ECO:0007669"/>
    <property type="project" value="InterPro"/>
</dbReference>
<protein>
    <recommendedName>
        <fullName evidence="1">Integrase catalytic domain-containing protein</fullName>
    </recommendedName>
</protein>
<dbReference type="Pfam" id="PF17921">
    <property type="entry name" value="Integrase_H2C2"/>
    <property type="match status" value="1"/>
</dbReference>
<sequence length="408" mass="45762">TSALGKLVHRLDITKFVPDARQAKRWLSWLSWVNEYETTDITFLHLGGSQNQLADLLSRLVDNGRRYMPEGKEVPVALLATSSAVGEREPAGPSEEILKVFSSEGFLRSVAALQKKDDATLVHGWSLKKWHSYFDDARDSPPDHLLAKEALKLGLLVRRDGVVKVYGDVDLDGGVWVSVIPLGQSEEFYQIVQTNCETSWDLRTWILFCFHEMASHQAPWSMKAQASRFVWFPNLAKACRLWVDKCDRCMETKPAARLAMLTAPRVPRGLIDGGQRMKHLSIDHGFPEKGWSSPTDPGLTCFLVISDSATGFCVVVAAPSTGAECTLRILWDRWVSYFGVPLSLMSDNALDSRVMRQSLAAVAIRYLPVPAWSPFSNGLAEVRVQRIKRIVAVLDMPWDQALWYAMLT</sequence>
<evidence type="ECO:0000259" key="1">
    <source>
        <dbReference type="PROSITE" id="PS50994"/>
    </source>
</evidence>
<evidence type="ECO:0000313" key="3">
    <source>
        <dbReference type="Proteomes" id="UP000574390"/>
    </source>
</evidence>
<feature type="domain" description="Integrase catalytic" evidence="1">
    <location>
        <begin position="263"/>
        <end position="408"/>
    </location>
</feature>